<gene>
    <name evidence="2" type="primary">g12467</name>
    <name evidence="2" type="ORF">VP750_LOCUS11094</name>
</gene>
<reference evidence="2 3" key="1">
    <citation type="submission" date="2024-06" db="EMBL/GenBank/DDBJ databases">
        <authorList>
            <person name="Kraege A."/>
            <person name="Thomma B."/>
        </authorList>
    </citation>
    <scope>NUCLEOTIDE SEQUENCE [LARGE SCALE GENOMIC DNA]</scope>
</reference>
<dbReference type="Proteomes" id="UP001497392">
    <property type="component" value="Unassembled WGS sequence"/>
</dbReference>
<name>A0ABP1GEQ2_9CHLO</name>
<protein>
    <submittedName>
        <fullName evidence="2">G12467 protein</fullName>
    </submittedName>
</protein>
<comment type="caution">
    <text evidence="2">The sequence shown here is derived from an EMBL/GenBank/DDBJ whole genome shotgun (WGS) entry which is preliminary data.</text>
</comment>
<evidence type="ECO:0000313" key="3">
    <source>
        <dbReference type="Proteomes" id="UP001497392"/>
    </source>
</evidence>
<dbReference type="EMBL" id="CAXHTA020000020">
    <property type="protein sequence ID" value="CAL5229188.1"/>
    <property type="molecule type" value="Genomic_DNA"/>
</dbReference>
<accession>A0ABP1GEQ2</accession>
<proteinExistence type="predicted"/>
<sequence length="260" mass="28982">MSRTVTCALSKAAQAKYRATLAINKYEEELDAMRPKLYRDYEQVLHIRRTRFYGWPWGPRVNPPPHPLEVQYKKDNDRAGALLEEQAKLDQRRAQLKTLMQAVDDSVEVEEDVSQNLAKMVQATQELNSLLDRLEDLAEPQGAIGLASISTSPAALQLKAEKLPGSAESPTSTLQEPVETASECPQTPEAGSWEMICKALEEGCAAISTKLRCTDVQWVQQRMLRENLFVDLVGVSGRKLLPQRNLSKQGTTKGTLVAPH</sequence>
<feature type="region of interest" description="Disordered" evidence="1">
    <location>
        <begin position="164"/>
        <end position="187"/>
    </location>
</feature>
<keyword evidence="3" id="KW-1185">Reference proteome</keyword>
<evidence type="ECO:0000313" key="2">
    <source>
        <dbReference type="EMBL" id="CAL5229188.1"/>
    </source>
</evidence>
<organism evidence="2 3">
    <name type="scientific">Coccomyxa viridis</name>
    <dbReference type="NCBI Taxonomy" id="1274662"/>
    <lineage>
        <taxon>Eukaryota</taxon>
        <taxon>Viridiplantae</taxon>
        <taxon>Chlorophyta</taxon>
        <taxon>core chlorophytes</taxon>
        <taxon>Trebouxiophyceae</taxon>
        <taxon>Trebouxiophyceae incertae sedis</taxon>
        <taxon>Coccomyxaceae</taxon>
        <taxon>Coccomyxa</taxon>
    </lineage>
</organism>
<evidence type="ECO:0000256" key="1">
    <source>
        <dbReference type="SAM" id="MobiDB-lite"/>
    </source>
</evidence>